<name>A0A814J8C7_ADIRI</name>
<feature type="region of interest" description="Disordered" evidence="1">
    <location>
        <begin position="1"/>
        <end position="120"/>
    </location>
</feature>
<proteinExistence type="predicted"/>
<evidence type="ECO:0000313" key="3">
    <source>
        <dbReference type="Proteomes" id="UP000663852"/>
    </source>
</evidence>
<dbReference type="Proteomes" id="UP000663852">
    <property type="component" value="Unassembled WGS sequence"/>
</dbReference>
<feature type="compositionally biased region" description="Acidic residues" evidence="1">
    <location>
        <begin position="51"/>
        <end position="65"/>
    </location>
</feature>
<feature type="region of interest" description="Disordered" evidence="1">
    <location>
        <begin position="207"/>
        <end position="230"/>
    </location>
</feature>
<sequence length="230" mass="25708">MSTEAELKGKKRTHDEDDESNGDTEIATSTKKKATPVKAVTSTAKNRSANDDDESRGDTNDDDSNSVDARKRNGKPSSTDAGASGDPDESGDYEDEEDENSEVDEGEGSEGESEEVEFGLVRTMSATDNWIKLYRWWQEHLKSRFNSSSTSHTNELSRRSLLQRRSSLMSFRSSNNPKLIKLKKRASFGGIEQHEHVTNDGFRHVRDSVRHRNSRSTTTTPAGNHKRSVN</sequence>
<dbReference type="EMBL" id="CAJNOJ010000072">
    <property type="protein sequence ID" value="CAF1034556.1"/>
    <property type="molecule type" value="Genomic_DNA"/>
</dbReference>
<accession>A0A814J8C7</accession>
<protein>
    <submittedName>
        <fullName evidence="2">Uncharacterized protein</fullName>
    </submittedName>
</protein>
<organism evidence="2 3">
    <name type="scientific">Adineta ricciae</name>
    <name type="common">Rotifer</name>
    <dbReference type="NCBI Taxonomy" id="249248"/>
    <lineage>
        <taxon>Eukaryota</taxon>
        <taxon>Metazoa</taxon>
        <taxon>Spiralia</taxon>
        <taxon>Gnathifera</taxon>
        <taxon>Rotifera</taxon>
        <taxon>Eurotatoria</taxon>
        <taxon>Bdelloidea</taxon>
        <taxon>Adinetida</taxon>
        <taxon>Adinetidae</taxon>
        <taxon>Adineta</taxon>
    </lineage>
</organism>
<comment type="caution">
    <text evidence="2">The sequence shown here is derived from an EMBL/GenBank/DDBJ whole genome shotgun (WGS) entry which is preliminary data.</text>
</comment>
<dbReference type="OrthoDB" id="10042885at2759"/>
<feature type="compositionally biased region" description="Low complexity" evidence="1">
    <location>
        <begin position="36"/>
        <end position="45"/>
    </location>
</feature>
<gene>
    <name evidence="2" type="ORF">EDS130_LOCUS16590</name>
</gene>
<feature type="compositionally biased region" description="Acidic residues" evidence="1">
    <location>
        <begin position="86"/>
        <end position="117"/>
    </location>
</feature>
<reference evidence="2" key="1">
    <citation type="submission" date="2021-02" db="EMBL/GenBank/DDBJ databases">
        <authorList>
            <person name="Nowell W R."/>
        </authorList>
    </citation>
    <scope>NUCLEOTIDE SEQUENCE</scope>
</reference>
<dbReference type="AlphaFoldDB" id="A0A814J8C7"/>
<evidence type="ECO:0000256" key="1">
    <source>
        <dbReference type="SAM" id="MobiDB-lite"/>
    </source>
</evidence>
<evidence type="ECO:0000313" key="2">
    <source>
        <dbReference type="EMBL" id="CAF1034556.1"/>
    </source>
</evidence>